<comment type="caution">
    <text evidence="1">The sequence shown here is derived from an EMBL/GenBank/DDBJ whole genome shotgun (WGS) entry which is preliminary data.</text>
</comment>
<sequence length="75" mass="8795">MKNTINEAIEEMLQYFDEHMKEFEEALEKKEYTIAGTIQGYLLGVMQCIVIAYKNQGDKKIPKEVEERLDKINLP</sequence>
<name>A0A6L5XYZ6_9FIRM</name>
<evidence type="ECO:0000313" key="2">
    <source>
        <dbReference type="Proteomes" id="UP000482209"/>
    </source>
</evidence>
<proteinExistence type="predicted"/>
<organism evidence="1 2">
    <name type="scientific">Velocimicrobium porci</name>
    <dbReference type="NCBI Taxonomy" id="2606634"/>
    <lineage>
        <taxon>Bacteria</taxon>
        <taxon>Bacillati</taxon>
        <taxon>Bacillota</taxon>
        <taxon>Clostridia</taxon>
        <taxon>Lachnospirales</taxon>
        <taxon>Lachnospiraceae</taxon>
        <taxon>Velocimicrobium</taxon>
    </lineage>
</organism>
<protein>
    <submittedName>
        <fullName evidence="1">Uncharacterized protein</fullName>
    </submittedName>
</protein>
<evidence type="ECO:0000313" key="1">
    <source>
        <dbReference type="EMBL" id="MSS63163.1"/>
    </source>
</evidence>
<dbReference type="EMBL" id="VUMT01000005">
    <property type="protein sequence ID" value="MSS63163.1"/>
    <property type="molecule type" value="Genomic_DNA"/>
</dbReference>
<dbReference type="Proteomes" id="UP000482209">
    <property type="component" value="Unassembled WGS sequence"/>
</dbReference>
<reference evidence="1 2" key="1">
    <citation type="submission" date="2019-08" db="EMBL/GenBank/DDBJ databases">
        <title>In-depth cultivation of the pig gut microbiome towards novel bacterial diversity and tailored functional studies.</title>
        <authorList>
            <person name="Wylensek D."/>
            <person name="Hitch T.C.A."/>
            <person name="Clavel T."/>
        </authorList>
    </citation>
    <scope>NUCLEOTIDE SEQUENCE [LARGE SCALE GENOMIC DNA]</scope>
    <source>
        <strain evidence="1 2">WCA-693-APC-MOT-I</strain>
    </source>
</reference>
<accession>A0A6L5XYZ6</accession>
<dbReference type="RefSeq" id="WP_154517957.1">
    <property type="nucleotide sequence ID" value="NZ_VUMT01000005.1"/>
</dbReference>
<keyword evidence="2" id="KW-1185">Reference proteome</keyword>
<gene>
    <name evidence="1" type="ORF">FYJ58_04625</name>
</gene>
<dbReference type="AlphaFoldDB" id="A0A6L5XYZ6"/>